<feature type="transmembrane region" description="Helical" evidence="2">
    <location>
        <begin position="147"/>
        <end position="166"/>
    </location>
</feature>
<feature type="region of interest" description="Disordered" evidence="1">
    <location>
        <begin position="199"/>
        <end position="219"/>
    </location>
</feature>
<evidence type="ECO:0000313" key="3">
    <source>
        <dbReference type="EMBL" id="KAG7346479.1"/>
    </source>
</evidence>
<feature type="transmembrane region" description="Helical" evidence="2">
    <location>
        <begin position="341"/>
        <end position="362"/>
    </location>
</feature>
<keyword evidence="3" id="KW-0378">Hydrolase</keyword>
<keyword evidence="2" id="KW-0812">Transmembrane</keyword>
<dbReference type="Pfam" id="PF13367">
    <property type="entry name" value="PrsW-protease"/>
    <property type="match status" value="1"/>
</dbReference>
<feature type="transmembrane region" description="Helical" evidence="2">
    <location>
        <begin position="560"/>
        <end position="584"/>
    </location>
</feature>
<keyword evidence="2" id="KW-1133">Transmembrane helix</keyword>
<dbReference type="EMBL" id="JAGRRH010000021">
    <property type="protein sequence ID" value="KAG7346479.1"/>
    <property type="molecule type" value="Genomic_DNA"/>
</dbReference>
<keyword evidence="4" id="KW-1185">Reference proteome</keyword>
<dbReference type="GO" id="GO:0006508">
    <property type="term" value="P:proteolysis"/>
    <property type="evidence" value="ECO:0007669"/>
    <property type="project" value="UniProtKB-KW"/>
</dbReference>
<feature type="transmembrane region" description="Helical" evidence="2">
    <location>
        <begin position="667"/>
        <end position="688"/>
    </location>
</feature>
<feature type="transmembrane region" description="Helical" evidence="2">
    <location>
        <begin position="122"/>
        <end position="141"/>
    </location>
</feature>
<feature type="transmembrane region" description="Helical" evidence="2">
    <location>
        <begin position="590"/>
        <end position="612"/>
    </location>
</feature>
<dbReference type="GO" id="GO:0008233">
    <property type="term" value="F:peptidase activity"/>
    <property type="evidence" value="ECO:0007669"/>
    <property type="project" value="UniProtKB-KW"/>
</dbReference>
<sequence>MKSIRDAVPSRRGGSTADDSTGREGADGGFFGSFSGALTDDAMDYNSFPSGSNLLLTASEAQPELQKDFRGFNTSIADMWRYPDAVNERIDCCAIACCGCLQADRDRYLMTGKKPPSLCRRIFVHCGLPLIIFGLAIFAAVNVPDPYVNQMFCYGFIFAFIMYFISQCCKGAWKRRQVRRNLLWAKYQQIGTGRFRRRYAEESDEEDDDGHDEEEEDDNNYLMGQTRGDVWNAHSLCGCYAVDRGRNFAFAADEEITFCTRLFDCFTNACCAKICGMHFMCCGFCGVAQEGREIQTLLRPEEIHIDYVTMQPMMEYYPAIYEARHSEGRPKSWWFNRLSSFSRWTLINTLIAMALFFVWSLLSRGLNHQFGPKNYLVFLLTFVQALIFLSLVYLKHTKDISIDALVKFFAAGFCLSTTLGVFFELIVGLVIRLSMGVIMAISGVDIVQENGYSMTNQAVSWTSGQEVGYEYVGVDYRSYIEAFANDHPFMYTIYLFITSFVLAAMIEEICKYFGYRMVDHPDFHTRRQIEEAARGREEDGVQHTVTSFEFQDRSFKSRGAAITVSMVAVGLGFTCCENLVYIFIYGKAKLAAEVFILLARSLFPIHPIAAAIQSIGVCRRDLERDPKVRLGRIVAPAIMFHGMFDFSVTWFYYIANRKGNFVDEVDTVNTLSSVVSVLILLSGLCYYFREARKQRQRLAEMDGESGADTSQLT</sequence>
<feature type="region of interest" description="Disordered" evidence="1">
    <location>
        <begin position="1"/>
        <end position="24"/>
    </location>
</feature>
<keyword evidence="3" id="KW-0645">Protease</keyword>
<feature type="transmembrane region" description="Helical" evidence="2">
    <location>
        <begin position="489"/>
        <end position="506"/>
    </location>
</feature>
<evidence type="ECO:0000256" key="1">
    <source>
        <dbReference type="SAM" id="MobiDB-lite"/>
    </source>
</evidence>
<comment type="caution">
    <text evidence="3">The sequence shown here is derived from an EMBL/GenBank/DDBJ whole genome shotgun (WGS) entry which is preliminary data.</text>
</comment>
<dbReference type="AlphaFoldDB" id="A0A9K3KNP3"/>
<dbReference type="OrthoDB" id="41774at2759"/>
<dbReference type="Proteomes" id="UP000693970">
    <property type="component" value="Unassembled WGS sequence"/>
</dbReference>
<feature type="transmembrane region" description="Helical" evidence="2">
    <location>
        <begin position="633"/>
        <end position="655"/>
    </location>
</feature>
<name>A0A9K3KNP3_9STRA</name>
<reference evidence="3" key="2">
    <citation type="submission" date="2021-04" db="EMBL/GenBank/DDBJ databases">
        <authorList>
            <person name="Podell S."/>
        </authorList>
    </citation>
    <scope>NUCLEOTIDE SEQUENCE</scope>
    <source>
        <strain evidence="3">Hildebrandi</strain>
    </source>
</reference>
<accession>A0A9K3KNP3</accession>
<evidence type="ECO:0000313" key="4">
    <source>
        <dbReference type="Proteomes" id="UP000693970"/>
    </source>
</evidence>
<organism evidence="3 4">
    <name type="scientific">Nitzschia inconspicua</name>
    <dbReference type="NCBI Taxonomy" id="303405"/>
    <lineage>
        <taxon>Eukaryota</taxon>
        <taxon>Sar</taxon>
        <taxon>Stramenopiles</taxon>
        <taxon>Ochrophyta</taxon>
        <taxon>Bacillariophyta</taxon>
        <taxon>Bacillariophyceae</taxon>
        <taxon>Bacillariophycidae</taxon>
        <taxon>Bacillariales</taxon>
        <taxon>Bacillariaceae</taxon>
        <taxon>Nitzschia</taxon>
    </lineage>
</organism>
<proteinExistence type="predicted"/>
<reference evidence="3" key="1">
    <citation type="journal article" date="2021" name="Sci. Rep.">
        <title>Diploid genomic architecture of Nitzschia inconspicua, an elite biomass production diatom.</title>
        <authorList>
            <person name="Oliver A."/>
            <person name="Podell S."/>
            <person name="Pinowska A."/>
            <person name="Traller J.C."/>
            <person name="Smith S.R."/>
            <person name="McClure R."/>
            <person name="Beliaev A."/>
            <person name="Bohutskyi P."/>
            <person name="Hill E.A."/>
            <person name="Rabines A."/>
            <person name="Zheng H."/>
            <person name="Allen L.Z."/>
            <person name="Kuo A."/>
            <person name="Grigoriev I.V."/>
            <person name="Allen A.E."/>
            <person name="Hazlebeck D."/>
            <person name="Allen E.E."/>
        </authorList>
    </citation>
    <scope>NUCLEOTIDE SEQUENCE</scope>
    <source>
        <strain evidence="3">Hildebrandi</strain>
    </source>
</reference>
<feature type="transmembrane region" description="Helical" evidence="2">
    <location>
        <begin position="374"/>
        <end position="394"/>
    </location>
</feature>
<keyword evidence="2" id="KW-0472">Membrane</keyword>
<gene>
    <name evidence="3" type="ORF">IV203_005547</name>
</gene>
<protein>
    <submittedName>
        <fullName evidence="3">Protease prsW family protein</fullName>
    </submittedName>
</protein>
<evidence type="ECO:0000256" key="2">
    <source>
        <dbReference type="SAM" id="Phobius"/>
    </source>
</evidence>
<dbReference type="InterPro" id="IPR026898">
    <property type="entry name" value="PrsW"/>
</dbReference>
<feature type="transmembrane region" description="Helical" evidence="2">
    <location>
        <begin position="406"/>
        <end position="431"/>
    </location>
</feature>
<feature type="compositionally biased region" description="Acidic residues" evidence="1">
    <location>
        <begin position="202"/>
        <end position="219"/>
    </location>
</feature>